<evidence type="ECO:0000259" key="6">
    <source>
        <dbReference type="PROSITE" id="PS50103"/>
    </source>
</evidence>
<feature type="compositionally biased region" description="Acidic residues" evidence="4">
    <location>
        <begin position="20"/>
        <end position="34"/>
    </location>
</feature>
<evidence type="ECO:0000256" key="3">
    <source>
        <dbReference type="PROSITE-ProRule" id="PRU00723"/>
    </source>
</evidence>
<keyword evidence="2" id="KW-0802">TPR repeat</keyword>
<dbReference type="PROSITE" id="PS50005">
    <property type="entry name" value="TPR"/>
    <property type="match status" value="1"/>
</dbReference>
<keyword evidence="3" id="KW-0863">Zinc-finger</keyword>
<dbReference type="Pfam" id="PF13181">
    <property type="entry name" value="TPR_8"/>
    <property type="match status" value="1"/>
</dbReference>
<dbReference type="SMART" id="SM00360">
    <property type="entry name" value="RRM"/>
    <property type="match status" value="1"/>
</dbReference>
<proteinExistence type="predicted"/>
<feature type="region of interest" description="Disordered" evidence="4">
    <location>
        <begin position="94"/>
        <end position="117"/>
    </location>
</feature>
<feature type="region of interest" description="Disordered" evidence="4">
    <location>
        <begin position="13"/>
        <end position="79"/>
    </location>
</feature>
<reference evidence="7" key="2">
    <citation type="submission" date="2025-09" db="UniProtKB">
        <authorList>
            <consortium name="Ensembl"/>
        </authorList>
    </citation>
    <scope>IDENTIFICATION</scope>
</reference>
<dbReference type="PANTHER" id="PTHR47678">
    <property type="entry name" value="TETRATRICOPEPTIDE REPEAT PROTEIN 31"/>
    <property type="match status" value="1"/>
</dbReference>
<evidence type="ECO:0000256" key="4">
    <source>
        <dbReference type="SAM" id="MobiDB-lite"/>
    </source>
</evidence>
<dbReference type="OMA" id="GQEEMEC"/>
<dbReference type="Gene3D" id="3.30.70.330">
    <property type="match status" value="1"/>
</dbReference>
<dbReference type="InterPro" id="IPR000504">
    <property type="entry name" value="RRM_dom"/>
</dbReference>
<dbReference type="GO" id="GO:0008270">
    <property type="term" value="F:zinc ion binding"/>
    <property type="evidence" value="ECO:0007669"/>
    <property type="project" value="UniProtKB-KW"/>
</dbReference>
<dbReference type="InterPro" id="IPR012677">
    <property type="entry name" value="Nucleotide-bd_a/b_plait_sf"/>
</dbReference>
<feature type="domain" description="RRM" evidence="5">
    <location>
        <begin position="232"/>
        <end position="304"/>
    </location>
</feature>
<evidence type="ECO:0000313" key="7">
    <source>
        <dbReference type="Ensembl" id="ENSSGRP00000078005.1"/>
    </source>
</evidence>
<keyword evidence="8" id="KW-1185">Reference proteome</keyword>
<reference evidence="7" key="1">
    <citation type="submission" date="2025-08" db="UniProtKB">
        <authorList>
            <consortium name="Ensembl"/>
        </authorList>
    </citation>
    <scope>IDENTIFICATION</scope>
</reference>
<evidence type="ECO:0000313" key="8">
    <source>
        <dbReference type="Proteomes" id="UP000472262"/>
    </source>
</evidence>
<dbReference type="GO" id="GO:0003723">
    <property type="term" value="F:RNA binding"/>
    <property type="evidence" value="ECO:0007669"/>
    <property type="project" value="UniProtKB-UniRule"/>
</dbReference>
<dbReference type="InterPro" id="IPR035979">
    <property type="entry name" value="RBD_domain_sf"/>
</dbReference>
<keyword evidence="1" id="KW-0694">RNA-binding</keyword>
<dbReference type="Pfam" id="PF00076">
    <property type="entry name" value="RRM_1"/>
    <property type="match status" value="1"/>
</dbReference>
<dbReference type="SMART" id="SM00028">
    <property type="entry name" value="TPR"/>
    <property type="match status" value="3"/>
</dbReference>
<feature type="repeat" description="TPR" evidence="2">
    <location>
        <begin position="116"/>
        <end position="149"/>
    </location>
</feature>
<feature type="zinc finger region" description="C3H1-type" evidence="3">
    <location>
        <begin position="329"/>
        <end position="356"/>
    </location>
</feature>
<dbReference type="Gene3D" id="1.25.40.10">
    <property type="entry name" value="Tetratricopeptide repeat domain"/>
    <property type="match status" value="1"/>
</dbReference>
<feature type="domain" description="C3H1-type" evidence="6">
    <location>
        <begin position="329"/>
        <end position="356"/>
    </location>
</feature>
<dbReference type="PROSITE" id="PS50103">
    <property type="entry name" value="ZF_C3H1"/>
    <property type="match status" value="1"/>
</dbReference>
<keyword evidence="3" id="KW-0479">Metal-binding</keyword>
<dbReference type="InParanoid" id="A0A672QPR3"/>
<dbReference type="PROSITE" id="PS50102">
    <property type="entry name" value="RRM"/>
    <property type="match status" value="1"/>
</dbReference>
<dbReference type="AlphaFoldDB" id="A0A672QPR3"/>
<dbReference type="SUPFAM" id="SSF48452">
    <property type="entry name" value="TPR-like"/>
    <property type="match status" value="1"/>
</dbReference>
<keyword evidence="3" id="KW-0862">Zinc</keyword>
<dbReference type="InterPro" id="IPR000571">
    <property type="entry name" value="Znf_CCCH"/>
</dbReference>
<dbReference type="InterPro" id="IPR011990">
    <property type="entry name" value="TPR-like_helical_dom_sf"/>
</dbReference>
<organism evidence="7 8">
    <name type="scientific">Sinocyclocheilus grahami</name>
    <name type="common">Dianchi golden-line fish</name>
    <name type="synonym">Barbus grahami</name>
    <dbReference type="NCBI Taxonomy" id="75366"/>
    <lineage>
        <taxon>Eukaryota</taxon>
        <taxon>Metazoa</taxon>
        <taxon>Chordata</taxon>
        <taxon>Craniata</taxon>
        <taxon>Vertebrata</taxon>
        <taxon>Euteleostomi</taxon>
        <taxon>Actinopterygii</taxon>
        <taxon>Neopterygii</taxon>
        <taxon>Teleostei</taxon>
        <taxon>Ostariophysi</taxon>
        <taxon>Cypriniformes</taxon>
        <taxon>Cyprinidae</taxon>
        <taxon>Cyprininae</taxon>
        <taxon>Sinocyclocheilus</taxon>
    </lineage>
</organism>
<sequence>FKCDDFFFFCQGDENAGADSELDESEESEPEEVEGIGLSKVEEKPVAPSSKSSSGPPLASGNKSNRQPTARSSEEDPGWDVNSAFVANAVSHIRPKAKSKGAHKSKENKENESRTGEVSFEKGIRFVQEGQYTQALSLFTEAIKCDPKDYRFFGNRSYCYCCLEQYPLALADAEKSIQMAPDWPKGYYRRGSALMGLKRYCEAEKAMEQVLKLDQDCEEAVNDLLYCKVPCNSLWVGNVTTELTEKHLRDLFKIYGEIDSIRVLHERFCAFVNFKNANMASSAIEKLNGHFIENTRLVVRYPDRRIQRVLPTPVIPQPAGAAGPRRRGPVNGDECYFWRTTGCHFGDRCRYKHIPDHRGKDWQP</sequence>
<feature type="compositionally biased region" description="Basic and acidic residues" evidence="4">
    <location>
        <begin position="104"/>
        <end position="117"/>
    </location>
</feature>
<feature type="compositionally biased region" description="Low complexity" evidence="4">
    <location>
        <begin position="46"/>
        <end position="61"/>
    </location>
</feature>
<dbReference type="SUPFAM" id="SSF54928">
    <property type="entry name" value="RNA-binding domain, RBD"/>
    <property type="match status" value="1"/>
</dbReference>
<evidence type="ECO:0000256" key="2">
    <source>
        <dbReference type="PROSITE-ProRule" id="PRU00339"/>
    </source>
</evidence>
<name>A0A672QPR3_SINGR</name>
<evidence type="ECO:0000259" key="5">
    <source>
        <dbReference type="PROSITE" id="PS50102"/>
    </source>
</evidence>
<dbReference type="Ensembl" id="ENSSGRT00000083049.1">
    <property type="protein sequence ID" value="ENSSGRP00000078005.1"/>
    <property type="gene ID" value="ENSSGRG00000039496.1"/>
</dbReference>
<dbReference type="Proteomes" id="UP000472262">
    <property type="component" value="Unassembled WGS sequence"/>
</dbReference>
<evidence type="ECO:0000256" key="1">
    <source>
        <dbReference type="PROSITE-ProRule" id="PRU00176"/>
    </source>
</evidence>
<feature type="compositionally biased region" description="Polar residues" evidence="4">
    <location>
        <begin position="62"/>
        <end position="71"/>
    </location>
</feature>
<dbReference type="PANTHER" id="PTHR47678:SF2">
    <property type="entry name" value="TETRATRICOPEPTIDE REPEAT PROTEIN 31 ISOFORM X1"/>
    <property type="match status" value="1"/>
</dbReference>
<protein>
    <submittedName>
        <fullName evidence="7">Uncharacterized LOC107586089</fullName>
    </submittedName>
</protein>
<dbReference type="CDD" id="cd00590">
    <property type="entry name" value="RRM_SF"/>
    <property type="match status" value="1"/>
</dbReference>
<accession>A0A672QPR3</accession>
<dbReference type="InterPro" id="IPR019734">
    <property type="entry name" value="TPR_rpt"/>
</dbReference>
<gene>
    <name evidence="7" type="primary">LOC107586089</name>
</gene>
<feature type="compositionally biased region" description="Basic residues" evidence="4">
    <location>
        <begin position="94"/>
        <end position="103"/>
    </location>
</feature>